<comment type="subcellular location">
    <subcellularLocation>
        <location evidence="1 3">Nucleus</location>
    </subcellularLocation>
</comment>
<protein>
    <recommendedName>
        <fullName evidence="5">CCT domain-containing protein</fullName>
    </recommendedName>
</protein>
<dbReference type="InterPro" id="IPR045281">
    <property type="entry name" value="CONSTANS-like"/>
</dbReference>
<dbReference type="OMA" id="AGSCYDG"/>
<evidence type="ECO:0000256" key="1">
    <source>
        <dbReference type="ARBA" id="ARBA00004123"/>
    </source>
</evidence>
<name>A0A921USF1_SORBI</name>
<keyword evidence="2 3" id="KW-0539">Nucleus</keyword>
<dbReference type="PANTHER" id="PTHR31319">
    <property type="entry name" value="ZINC FINGER PROTEIN CONSTANS-LIKE 4"/>
    <property type="match status" value="1"/>
</dbReference>
<evidence type="ECO:0000259" key="5">
    <source>
        <dbReference type="PROSITE" id="PS51017"/>
    </source>
</evidence>
<evidence type="ECO:0000313" key="6">
    <source>
        <dbReference type="EMBL" id="KAG0540041.1"/>
    </source>
</evidence>
<dbReference type="GO" id="GO:0009909">
    <property type="term" value="P:regulation of flower development"/>
    <property type="evidence" value="ECO:0007669"/>
    <property type="project" value="InterPro"/>
</dbReference>
<dbReference type="PROSITE" id="PS51017">
    <property type="entry name" value="CCT"/>
    <property type="match status" value="1"/>
</dbReference>
<dbReference type="AlphaFoldDB" id="A0A921USF1"/>
<dbReference type="OrthoDB" id="153872at2759"/>
<dbReference type="EMBL" id="CM027682">
    <property type="protein sequence ID" value="KAG0540041.1"/>
    <property type="molecule type" value="Genomic_DNA"/>
</dbReference>
<dbReference type="Pfam" id="PF06203">
    <property type="entry name" value="CCT"/>
    <property type="match status" value="1"/>
</dbReference>
<feature type="region of interest" description="Disordered" evidence="4">
    <location>
        <begin position="228"/>
        <end position="251"/>
    </location>
</feature>
<dbReference type="InterPro" id="IPR010402">
    <property type="entry name" value="CCT_domain"/>
</dbReference>
<dbReference type="PANTHER" id="PTHR31319:SF100">
    <property type="entry name" value="OS01G0835700 PROTEIN"/>
    <property type="match status" value="1"/>
</dbReference>
<evidence type="ECO:0000256" key="4">
    <source>
        <dbReference type="SAM" id="MobiDB-lite"/>
    </source>
</evidence>
<gene>
    <name evidence="6" type="ORF">BDA96_03G374600</name>
</gene>
<accession>A0A921USF1</accession>
<reference evidence="6" key="1">
    <citation type="journal article" date="2019" name="BMC Genomics">
        <title>A new reference genome for Sorghum bicolor reveals high levels of sequence similarity between sweet and grain genotypes: implications for the genetics of sugar metabolism.</title>
        <authorList>
            <person name="Cooper E.A."/>
            <person name="Brenton Z.W."/>
            <person name="Flinn B.S."/>
            <person name="Jenkins J."/>
            <person name="Shu S."/>
            <person name="Flowers D."/>
            <person name="Luo F."/>
            <person name="Wang Y."/>
            <person name="Xia P."/>
            <person name="Barry K."/>
            <person name="Daum C."/>
            <person name="Lipzen A."/>
            <person name="Yoshinaga Y."/>
            <person name="Schmutz J."/>
            <person name="Saski C."/>
            <person name="Vermerris W."/>
            <person name="Kresovich S."/>
        </authorList>
    </citation>
    <scope>NUCLEOTIDE SEQUENCE</scope>
</reference>
<sequence length="359" mass="37765">MFRQSSSSSASSYSDALMHHHAASFSAAAAALSVTVPAQIPRAGGYLDGGGNVGAFSSPPSSGYSSSFPSSYYNYNSIQRSISSHSLPMHLQLADVSLGGVGGGSGSGFYSPSSPSTHQLTTLPPLSSSPSSSSGEFFEFTSSCPVRRVFSTGDLQGMNGSSPPRPVPSGDGCGQEGGGPFSQKVGRYSAEERKERIERYRVKRHQRNFNKKITYACRKTLADSRPRVKGRFARNGETDGEADEREASDNSYEYGCSHNELSSNGNTYSAGSCYDGGHYSNRPNGAGGNSNGAVSAFSGAGGNNSNGAGGDNGEWWWRAPGAAAADDEVQRQQRQVVGFDDEEELWATLGDMLSVNLAS</sequence>
<evidence type="ECO:0000256" key="3">
    <source>
        <dbReference type="PROSITE-ProRule" id="PRU00357"/>
    </source>
</evidence>
<feature type="compositionally biased region" description="Gly residues" evidence="4">
    <location>
        <begin position="171"/>
        <end position="180"/>
    </location>
</feature>
<feature type="region of interest" description="Disordered" evidence="4">
    <location>
        <begin position="153"/>
        <end position="184"/>
    </location>
</feature>
<reference evidence="6" key="2">
    <citation type="submission" date="2020-10" db="EMBL/GenBank/DDBJ databases">
        <authorList>
            <person name="Cooper E.A."/>
            <person name="Brenton Z.W."/>
            <person name="Flinn B.S."/>
            <person name="Jenkins J."/>
            <person name="Shu S."/>
            <person name="Flowers D."/>
            <person name="Luo F."/>
            <person name="Wang Y."/>
            <person name="Xia P."/>
            <person name="Barry K."/>
            <person name="Daum C."/>
            <person name="Lipzen A."/>
            <person name="Yoshinaga Y."/>
            <person name="Schmutz J."/>
            <person name="Saski C."/>
            <person name="Vermerris W."/>
            <person name="Kresovich S."/>
        </authorList>
    </citation>
    <scope>NUCLEOTIDE SEQUENCE</scope>
</reference>
<dbReference type="KEGG" id="sbi:8057761"/>
<organism evidence="6 7">
    <name type="scientific">Sorghum bicolor</name>
    <name type="common">Sorghum</name>
    <name type="synonym">Sorghum vulgare</name>
    <dbReference type="NCBI Taxonomy" id="4558"/>
    <lineage>
        <taxon>Eukaryota</taxon>
        <taxon>Viridiplantae</taxon>
        <taxon>Streptophyta</taxon>
        <taxon>Embryophyta</taxon>
        <taxon>Tracheophyta</taxon>
        <taxon>Spermatophyta</taxon>
        <taxon>Magnoliopsida</taxon>
        <taxon>Liliopsida</taxon>
        <taxon>Poales</taxon>
        <taxon>Poaceae</taxon>
        <taxon>PACMAD clade</taxon>
        <taxon>Panicoideae</taxon>
        <taxon>Andropogonodae</taxon>
        <taxon>Andropogoneae</taxon>
        <taxon>Sorghinae</taxon>
        <taxon>Sorghum</taxon>
    </lineage>
</organism>
<proteinExistence type="predicted"/>
<dbReference type="Gramene" id="EES03844">
    <property type="protein sequence ID" value="EES03844"/>
    <property type="gene ID" value="SORBI_3003G347680"/>
</dbReference>
<feature type="compositionally biased region" description="Low complexity" evidence="4">
    <location>
        <begin position="108"/>
        <end position="132"/>
    </location>
</feature>
<evidence type="ECO:0000256" key="2">
    <source>
        <dbReference type="ARBA" id="ARBA00023242"/>
    </source>
</evidence>
<feature type="region of interest" description="Disordered" evidence="4">
    <location>
        <begin position="303"/>
        <end position="329"/>
    </location>
</feature>
<dbReference type="Proteomes" id="UP000807115">
    <property type="component" value="Chromosome 3"/>
</dbReference>
<feature type="region of interest" description="Disordered" evidence="4">
    <location>
        <begin position="107"/>
        <end position="132"/>
    </location>
</feature>
<evidence type="ECO:0000313" key="7">
    <source>
        <dbReference type="Proteomes" id="UP000807115"/>
    </source>
</evidence>
<dbReference type="GO" id="GO:0005634">
    <property type="term" value="C:nucleus"/>
    <property type="evidence" value="ECO:0007669"/>
    <property type="project" value="UniProtKB-SubCell"/>
</dbReference>
<comment type="caution">
    <text evidence="6">The sequence shown here is derived from an EMBL/GenBank/DDBJ whole genome shotgun (WGS) entry which is preliminary data.</text>
</comment>
<feature type="compositionally biased region" description="Gly residues" evidence="4">
    <location>
        <begin position="303"/>
        <end position="312"/>
    </location>
</feature>
<feature type="domain" description="CCT" evidence="5">
    <location>
        <begin position="193"/>
        <end position="235"/>
    </location>
</feature>